<evidence type="ECO:0000256" key="6">
    <source>
        <dbReference type="SAM" id="SignalP"/>
    </source>
</evidence>
<dbReference type="InterPro" id="IPR014710">
    <property type="entry name" value="RmlC-like_jellyroll"/>
</dbReference>
<name>A0A8H4RBA6_9HELO</name>
<evidence type="ECO:0000313" key="9">
    <source>
        <dbReference type="Proteomes" id="UP000566819"/>
    </source>
</evidence>
<dbReference type="PRINTS" id="PR00325">
    <property type="entry name" value="GERMIN"/>
</dbReference>
<feature type="chain" id="PRO_5034937759" description="Cupin type-1 domain-containing protein" evidence="6">
    <location>
        <begin position="22"/>
        <end position="298"/>
    </location>
</feature>
<evidence type="ECO:0000256" key="4">
    <source>
        <dbReference type="ARBA" id="ARBA00022723"/>
    </source>
</evidence>
<evidence type="ECO:0000256" key="2">
    <source>
        <dbReference type="ARBA" id="ARBA00007456"/>
    </source>
</evidence>
<keyword evidence="9" id="KW-1185">Reference proteome</keyword>
<dbReference type="EMBL" id="JAAMPI010001055">
    <property type="protein sequence ID" value="KAF4626942.1"/>
    <property type="molecule type" value="Genomic_DNA"/>
</dbReference>
<dbReference type="InterPro" id="IPR011051">
    <property type="entry name" value="RmlC_Cupin_sf"/>
</dbReference>
<dbReference type="Proteomes" id="UP000566819">
    <property type="component" value="Unassembled WGS sequence"/>
</dbReference>
<proteinExistence type="inferred from homology"/>
<evidence type="ECO:0000256" key="1">
    <source>
        <dbReference type="ARBA" id="ARBA00004613"/>
    </source>
</evidence>
<comment type="caution">
    <text evidence="8">The sequence shown here is derived from an EMBL/GenBank/DDBJ whole genome shotgun (WGS) entry which is preliminary data.</text>
</comment>
<keyword evidence="3" id="KW-0964">Secreted</keyword>
<dbReference type="InterPro" id="IPR006045">
    <property type="entry name" value="Cupin_1"/>
</dbReference>
<dbReference type="Gene3D" id="2.60.120.10">
    <property type="entry name" value="Jelly Rolls"/>
    <property type="match status" value="1"/>
</dbReference>
<dbReference type="AlphaFoldDB" id="A0A8H4RBA6"/>
<dbReference type="InterPro" id="IPR019780">
    <property type="entry name" value="Germin_Mn-BS"/>
</dbReference>
<reference evidence="8 9" key="1">
    <citation type="submission" date="2020-03" db="EMBL/GenBank/DDBJ databases">
        <title>Draft Genome Sequence of Cudoniella acicularis.</title>
        <authorList>
            <person name="Buettner E."/>
            <person name="Kellner H."/>
        </authorList>
    </citation>
    <scope>NUCLEOTIDE SEQUENCE [LARGE SCALE GENOMIC DNA]</scope>
    <source>
        <strain evidence="8 9">DSM 108380</strain>
    </source>
</reference>
<dbReference type="GO" id="GO:0005576">
    <property type="term" value="C:extracellular region"/>
    <property type="evidence" value="ECO:0007669"/>
    <property type="project" value="UniProtKB-SubCell"/>
</dbReference>
<keyword evidence="4" id="KW-0479">Metal-binding</keyword>
<dbReference type="OrthoDB" id="1921208at2759"/>
<dbReference type="SUPFAM" id="SSF51182">
    <property type="entry name" value="RmlC-like cupins"/>
    <property type="match status" value="1"/>
</dbReference>
<dbReference type="InterPro" id="IPR001929">
    <property type="entry name" value="Germin"/>
</dbReference>
<dbReference type="CDD" id="cd02241">
    <property type="entry name" value="cupin_OxOx"/>
    <property type="match status" value="1"/>
</dbReference>
<evidence type="ECO:0000259" key="7">
    <source>
        <dbReference type="SMART" id="SM00835"/>
    </source>
</evidence>
<evidence type="ECO:0000256" key="3">
    <source>
        <dbReference type="ARBA" id="ARBA00022525"/>
    </source>
</evidence>
<evidence type="ECO:0000256" key="5">
    <source>
        <dbReference type="ARBA" id="ARBA00023211"/>
    </source>
</evidence>
<gene>
    <name evidence="8" type="ORF">G7Y89_g11211</name>
</gene>
<dbReference type="PANTHER" id="PTHR31238">
    <property type="entry name" value="GERMIN-LIKE PROTEIN SUBFAMILY 3 MEMBER 3"/>
    <property type="match status" value="1"/>
</dbReference>
<organism evidence="8 9">
    <name type="scientific">Cudoniella acicularis</name>
    <dbReference type="NCBI Taxonomy" id="354080"/>
    <lineage>
        <taxon>Eukaryota</taxon>
        <taxon>Fungi</taxon>
        <taxon>Dikarya</taxon>
        <taxon>Ascomycota</taxon>
        <taxon>Pezizomycotina</taxon>
        <taxon>Leotiomycetes</taxon>
        <taxon>Helotiales</taxon>
        <taxon>Tricladiaceae</taxon>
        <taxon>Cudoniella</taxon>
    </lineage>
</organism>
<feature type="signal peptide" evidence="6">
    <location>
        <begin position="1"/>
        <end position="21"/>
    </location>
</feature>
<dbReference type="PROSITE" id="PS00725">
    <property type="entry name" value="GERMIN"/>
    <property type="match status" value="1"/>
</dbReference>
<evidence type="ECO:0000313" key="8">
    <source>
        <dbReference type="EMBL" id="KAF4626942.1"/>
    </source>
</evidence>
<protein>
    <recommendedName>
        <fullName evidence="7">Cupin type-1 domain-containing protein</fullName>
    </recommendedName>
</protein>
<dbReference type="Pfam" id="PF00190">
    <property type="entry name" value="Cupin_1"/>
    <property type="match status" value="1"/>
</dbReference>
<comment type="similarity">
    <text evidence="2">Belongs to the germin family.</text>
</comment>
<keyword evidence="6" id="KW-0732">Signal</keyword>
<sequence>MYTSISTLVASVLILSGSSLAAPAPQAAANSSSSTAICSSVFPTPNNKAASTVSVAAPTSTSAPAPVQTPSTSSNGLTLFQQLMLASSAVERLKLLPNDEDFIYDFQTTTEGIVTGAGGKTVRADHAAFPALVGSGGSLTIGFLGPCGFNTPHVHPRASELNLVVQGHLISESFNENGARFINHNLSQWQMTVFPQGAIHTEFNPDCTESIFVAAFPNEDPGVGQIAQEYFGLSKEIVQGSVGGDVTIEGADVDAFRTKIPANVAQGVDSCLIKCGIKKRTLSTMINDVMQGRDLASK</sequence>
<dbReference type="SMART" id="SM00835">
    <property type="entry name" value="Cupin_1"/>
    <property type="match status" value="1"/>
</dbReference>
<comment type="subcellular location">
    <subcellularLocation>
        <location evidence="1">Secreted</location>
    </subcellularLocation>
</comment>
<feature type="domain" description="Cupin type-1" evidence="7">
    <location>
        <begin position="104"/>
        <end position="239"/>
    </location>
</feature>
<keyword evidence="5" id="KW-0464">Manganese</keyword>
<dbReference type="GO" id="GO:0030145">
    <property type="term" value="F:manganese ion binding"/>
    <property type="evidence" value="ECO:0007669"/>
    <property type="project" value="InterPro"/>
</dbReference>
<accession>A0A8H4RBA6</accession>